<dbReference type="InterPro" id="IPR011527">
    <property type="entry name" value="ABC1_TM_dom"/>
</dbReference>
<dbReference type="SUPFAM" id="SSF52540">
    <property type="entry name" value="P-loop containing nucleoside triphosphate hydrolases"/>
    <property type="match status" value="1"/>
</dbReference>
<feature type="transmembrane region" description="Helical" evidence="7">
    <location>
        <begin position="72"/>
        <end position="92"/>
    </location>
</feature>
<feature type="domain" description="ABC transporter" evidence="8">
    <location>
        <begin position="352"/>
        <end position="593"/>
    </location>
</feature>
<evidence type="ECO:0000256" key="6">
    <source>
        <dbReference type="ARBA" id="ARBA00023136"/>
    </source>
</evidence>
<evidence type="ECO:0000313" key="11">
    <source>
        <dbReference type="Proteomes" id="UP001501257"/>
    </source>
</evidence>
<organism evidence="10 11">
    <name type="scientific">Paeniglutamicibacter antarcticus</name>
    <dbReference type="NCBI Taxonomy" id="494023"/>
    <lineage>
        <taxon>Bacteria</taxon>
        <taxon>Bacillati</taxon>
        <taxon>Actinomycetota</taxon>
        <taxon>Actinomycetes</taxon>
        <taxon>Micrococcales</taxon>
        <taxon>Micrococcaceae</taxon>
        <taxon>Paeniglutamicibacter</taxon>
    </lineage>
</organism>
<dbReference type="PROSITE" id="PS50893">
    <property type="entry name" value="ABC_TRANSPORTER_2"/>
    <property type="match status" value="1"/>
</dbReference>
<dbReference type="Pfam" id="PF00005">
    <property type="entry name" value="ABC_tran"/>
    <property type="match status" value="1"/>
</dbReference>
<keyword evidence="3" id="KW-0547">Nucleotide-binding</keyword>
<evidence type="ECO:0000256" key="3">
    <source>
        <dbReference type="ARBA" id="ARBA00022741"/>
    </source>
</evidence>
<keyword evidence="6 7" id="KW-0472">Membrane</keyword>
<feature type="transmembrane region" description="Helical" evidence="7">
    <location>
        <begin position="146"/>
        <end position="167"/>
    </location>
</feature>
<dbReference type="InterPro" id="IPR003593">
    <property type="entry name" value="AAA+_ATPase"/>
</dbReference>
<dbReference type="SMART" id="SM00382">
    <property type="entry name" value="AAA"/>
    <property type="match status" value="1"/>
</dbReference>
<evidence type="ECO:0000256" key="5">
    <source>
        <dbReference type="ARBA" id="ARBA00022989"/>
    </source>
</evidence>
<keyword evidence="4 10" id="KW-0067">ATP-binding</keyword>
<dbReference type="InterPro" id="IPR027417">
    <property type="entry name" value="P-loop_NTPase"/>
</dbReference>
<evidence type="ECO:0000259" key="9">
    <source>
        <dbReference type="PROSITE" id="PS50929"/>
    </source>
</evidence>
<sequence>MAVQLGHAPTEGTPTMGRTFARLLPFVKPIMPRLFFGFICALAAGIVALTIPQVLAWLVNNVLHPEGNSSDVWLAVGLVAGLGALEAALVFLRRQFVITPAARLETQMRVRFYEHLQRLPVAFHERWGSGQLLSRSMSDLSLLRRWLAFGSLMLVVSTVTVLTGLVLMFNSSWVLGSIYLVGAIPITIKAFHFRNTYKTASRLSQDQAGDLATAVEESVHGIRVIKAFGRGRHMYDGFNSRASQLRDTEVTKARTLASFLVFIVSIPETALGLGLVAGLWLTSQDQLSIGALVAFFATATVLAGPVENMGMLLGMTLTTKTALDRHFEVMDAENTITSPDDPRRPADPVGELVLSNVHFSFPDAAGTSAPTLRGVNLRVRPGETMALVGMTGTGKSTLLQLIPRLHEATSGRVLIDGIDVRDWDLTELRRCVAVAFEDTILFSASIRENVLLGAPELPEAHLGALLDEAIDTAQAGFARSLPNGLDTVIGEEGLSLSGGQRQRIALARAIAAKPRILVLDDPLSALDVRTEETVTEKLRTTLDGTTTLIVAHRPSTVMLADRVALLKDGAIHDVGTHSELLAGNTHYRFVIASLEDEEDPDTTTLGGGPRS</sequence>
<protein>
    <submittedName>
        <fullName evidence="10">ABC transporter ATP-binding protein</fullName>
    </submittedName>
</protein>
<dbReference type="Gene3D" id="3.40.50.300">
    <property type="entry name" value="P-loop containing nucleotide triphosphate hydrolases"/>
    <property type="match status" value="1"/>
</dbReference>
<keyword evidence="2 7" id="KW-0812">Transmembrane</keyword>
<dbReference type="InterPro" id="IPR017871">
    <property type="entry name" value="ABC_transporter-like_CS"/>
</dbReference>
<dbReference type="PANTHER" id="PTHR43394">
    <property type="entry name" value="ATP-DEPENDENT PERMEASE MDL1, MITOCHONDRIAL"/>
    <property type="match status" value="1"/>
</dbReference>
<evidence type="ECO:0000259" key="8">
    <source>
        <dbReference type="PROSITE" id="PS50893"/>
    </source>
</evidence>
<evidence type="ECO:0000256" key="1">
    <source>
        <dbReference type="ARBA" id="ARBA00004651"/>
    </source>
</evidence>
<evidence type="ECO:0000256" key="7">
    <source>
        <dbReference type="SAM" id="Phobius"/>
    </source>
</evidence>
<proteinExistence type="predicted"/>
<dbReference type="PROSITE" id="PS00211">
    <property type="entry name" value="ABC_TRANSPORTER_1"/>
    <property type="match status" value="1"/>
</dbReference>
<dbReference type="InterPro" id="IPR036640">
    <property type="entry name" value="ABC1_TM_sf"/>
</dbReference>
<gene>
    <name evidence="10" type="ORF">GCM10025778_26140</name>
</gene>
<keyword evidence="5 7" id="KW-1133">Transmembrane helix</keyword>
<dbReference type="CDD" id="cd18543">
    <property type="entry name" value="ABC_6TM_Rv0194_D1_like"/>
    <property type="match status" value="1"/>
</dbReference>
<reference evidence="11" key="1">
    <citation type="journal article" date="2019" name="Int. J. Syst. Evol. Microbiol.">
        <title>The Global Catalogue of Microorganisms (GCM) 10K type strain sequencing project: providing services to taxonomists for standard genome sequencing and annotation.</title>
        <authorList>
            <consortium name="The Broad Institute Genomics Platform"/>
            <consortium name="The Broad Institute Genome Sequencing Center for Infectious Disease"/>
            <person name="Wu L."/>
            <person name="Ma J."/>
        </authorList>
    </citation>
    <scope>NUCLEOTIDE SEQUENCE [LARGE SCALE GENOMIC DNA]</scope>
    <source>
        <strain evidence="11">JCM 18952</strain>
    </source>
</reference>
<feature type="transmembrane region" description="Helical" evidence="7">
    <location>
        <begin position="173"/>
        <end position="192"/>
    </location>
</feature>
<feature type="transmembrane region" description="Helical" evidence="7">
    <location>
        <begin position="287"/>
        <end position="306"/>
    </location>
</feature>
<dbReference type="Pfam" id="PF00664">
    <property type="entry name" value="ABC_membrane"/>
    <property type="match status" value="1"/>
</dbReference>
<dbReference type="Proteomes" id="UP001501257">
    <property type="component" value="Unassembled WGS sequence"/>
</dbReference>
<dbReference type="Gene3D" id="1.20.1560.10">
    <property type="entry name" value="ABC transporter type 1, transmembrane domain"/>
    <property type="match status" value="1"/>
</dbReference>
<feature type="domain" description="ABC transmembrane type-1" evidence="9">
    <location>
        <begin position="35"/>
        <end position="318"/>
    </location>
</feature>
<comment type="caution">
    <text evidence="10">The sequence shown here is derived from an EMBL/GenBank/DDBJ whole genome shotgun (WGS) entry which is preliminary data.</text>
</comment>
<dbReference type="PANTHER" id="PTHR43394:SF1">
    <property type="entry name" value="ATP-BINDING CASSETTE SUB-FAMILY B MEMBER 10, MITOCHONDRIAL"/>
    <property type="match status" value="1"/>
</dbReference>
<accession>A0ABP9TN15</accession>
<feature type="transmembrane region" description="Helical" evidence="7">
    <location>
        <begin position="34"/>
        <end position="60"/>
    </location>
</feature>
<dbReference type="InterPro" id="IPR039421">
    <property type="entry name" value="Type_1_exporter"/>
</dbReference>
<dbReference type="EMBL" id="BAABLK010000034">
    <property type="protein sequence ID" value="GAA5228081.1"/>
    <property type="molecule type" value="Genomic_DNA"/>
</dbReference>
<evidence type="ECO:0000313" key="10">
    <source>
        <dbReference type="EMBL" id="GAA5228081.1"/>
    </source>
</evidence>
<keyword evidence="11" id="KW-1185">Reference proteome</keyword>
<dbReference type="GO" id="GO:0005524">
    <property type="term" value="F:ATP binding"/>
    <property type="evidence" value="ECO:0007669"/>
    <property type="project" value="UniProtKB-KW"/>
</dbReference>
<dbReference type="SUPFAM" id="SSF90123">
    <property type="entry name" value="ABC transporter transmembrane region"/>
    <property type="match status" value="1"/>
</dbReference>
<name>A0ABP9TN15_9MICC</name>
<comment type="subcellular location">
    <subcellularLocation>
        <location evidence="1">Cell membrane</location>
        <topology evidence="1">Multi-pass membrane protein</topology>
    </subcellularLocation>
</comment>
<evidence type="ECO:0000256" key="4">
    <source>
        <dbReference type="ARBA" id="ARBA00022840"/>
    </source>
</evidence>
<dbReference type="PROSITE" id="PS50929">
    <property type="entry name" value="ABC_TM1F"/>
    <property type="match status" value="1"/>
</dbReference>
<dbReference type="InterPro" id="IPR003439">
    <property type="entry name" value="ABC_transporter-like_ATP-bd"/>
</dbReference>
<feature type="transmembrane region" description="Helical" evidence="7">
    <location>
        <begin position="256"/>
        <end position="281"/>
    </location>
</feature>
<evidence type="ECO:0000256" key="2">
    <source>
        <dbReference type="ARBA" id="ARBA00022692"/>
    </source>
</evidence>